<dbReference type="InterPro" id="IPR050204">
    <property type="entry name" value="AraC_XylS_family_regulators"/>
</dbReference>
<evidence type="ECO:0000259" key="5">
    <source>
        <dbReference type="PROSITE" id="PS01124"/>
    </source>
</evidence>
<dbReference type="Pfam" id="PF12833">
    <property type="entry name" value="HTH_18"/>
    <property type="match status" value="1"/>
</dbReference>
<dbReference type="PANTHER" id="PTHR46796:SF7">
    <property type="entry name" value="ARAC FAMILY TRANSCRIPTIONAL REGULATOR"/>
    <property type="match status" value="1"/>
</dbReference>
<dbReference type="InterPro" id="IPR003313">
    <property type="entry name" value="AraC-bd"/>
</dbReference>
<accession>A0A366HVX2</accession>
<proteinExistence type="predicted"/>
<keyword evidence="1" id="KW-0805">Transcription regulation</keyword>
<dbReference type="InterPro" id="IPR018060">
    <property type="entry name" value="HTH_AraC"/>
</dbReference>
<dbReference type="GO" id="GO:0003700">
    <property type="term" value="F:DNA-binding transcription factor activity"/>
    <property type="evidence" value="ECO:0007669"/>
    <property type="project" value="InterPro"/>
</dbReference>
<dbReference type="PANTHER" id="PTHR46796">
    <property type="entry name" value="HTH-TYPE TRANSCRIPTIONAL ACTIVATOR RHAS-RELATED"/>
    <property type="match status" value="1"/>
</dbReference>
<evidence type="ECO:0000313" key="6">
    <source>
        <dbReference type="EMBL" id="RBP47849.1"/>
    </source>
</evidence>
<keyword evidence="7" id="KW-1185">Reference proteome</keyword>
<comment type="caution">
    <text evidence="6">The sequence shown here is derived from an EMBL/GenBank/DDBJ whole genome shotgun (WGS) entry which is preliminary data.</text>
</comment>
<evidence type="ECO:0000256" key="2">
    <source>
        <dbReference type="ARBA" id="ARBA00023125"/>
    </source>
</evidence>
<evidence type="ECO:0000256" key="1">
    <source>
        <dbReference type="ARBA" id="ARBA00023015"/>
    </source>
</evidence>
<evidence type="ECO:0000256" key="4">
    <source>
        <dbReference type="ARBA" id="ARBA00023163"/>
    </source>
</evidence>
<dbReference type="InterPro" id="IPR037923">
    <property type="entry name" value="HTH-like"/>
</dbReference>
<protein>
    <submittedName>
        <fullName evidence="6">AraC family transcriptional regulator</fullName>
    </submittedName>
</protein>
<dbReference type="SUPFAM" id="SSF46689">
    <property type="entry name" value="Homeodomain-like"/>
    <property type="match status" value="2"/>
</dbReference>
<dbReference type="InterPro" id="IPR014710">
    <property type="entry name" value="RmlC-like_jellyroll"/>
</dbReference>
<dbReference type="OrthoDB" id="9807321at2"/>
<dbReference type="EMBL" id="QNRR01000001">
    <property type="protein sequence ID" value="RBP47849.1"/>
    <property type="molecule type" value="Genomic_DNA"/>
</dbReference>
<organism evidence="6 7">
    <name type="scientific">Roseimicrobium gellanilyticum</name>
    <dbReference type="NCBI Taxonomy" id="748857"/>
    <lineage>
        <taxon>Bacteria</taxon>
        <taxon>Pseudomonadati</taxon>
        <taxon>Verrucomicrobiota</taxon>
        <taxon>Verrucomicrobiia</taxon>
        <taxon>Verrucomicrobiales</taxon>
        <taxon>Verrucomicrobiaceae</taxon>
        <taxon>Roseimicrobium</taxon>
    </lineage>
</organism>
<dbReference type="GO" id="GO:0043565">
    <property type="term" value="F:sequence-specific DNA binding"/>
    <property type="evidence" value="ECO:0007669"/>
    <property type="project" value="InterPro"/>
</dbReference>
<dbReference type="PRINTS" id="PR00032">
    <property type="entry name" value="HTHARAC"/>
</dbReference>
<keyword evidence="2" id="KW-0238">DNA-binding</keyword>
<dbReference type="Pfam" id="PF02311">
    <property type="entry name" value="AraC_binding"/>
    <property type="match status" value="1"/>
</dbReference>
<evidence type="ECO:0000313" key="7">
    <source>
        <dbReference type="Proteomes" id="UP000253426"/>
    </source>
</evidence>
<dbReference type="InterPro" id="IPR020449">
    <property type="entry name" value="Tscrpt_reg_AraC-type_HTH"/>
</dbReference>
<dbReference type="RefSeq" id="WP_113956750.1">
    <property type="nucleotide sequence ID" value="NZ_QNRR01000001.1"/>
</dbReference>
<dbReference type="AlphaFoldDB" id="A0A366HVX2"/>
<dbReference type="Proteomes" id="UP000253426">
    <property type="component" value="Unassembled WGS sequence"/>
</dbReference>
<dbReference type="Gene3D" id="1.10.10.60">
    <property type="entry name" value="Homeodomain-like"/>
    <property type="match status" value="2"/>
</dbReference>
<name>A0A366HVX2_9BACT</name>
<dbReference type="PROSITE" id="PS01124">
    <property type="entry name" value="HTH_ARAC_FAMILY_2"/>
    <property type="match status" value="1"/>
</dbReference>
<reference evidence="6 7" key="1">
    <citation type="submission" date="2018-06" db="EMBL/GenBank/DDBJ databases">
        <title>Genomic Encyclopedia of Type Strains, Phase IV (KMG-IV): sequencing the most valuable type-strain genomes for metagenomic binning, comparative biology and taxonomic classification.</title>
        <authorList>
            <person name="Goeker M."/>
        </authorList>
    </citation>
    <scope>NUCLEOTIDE SEQUENCE [LARGE SCALE GENOMIC DNA]</scope>
    <source>
        <strain evidence="6 7">DSM 25532</strain>
    </source>
</reference>
<dbReference type="InterPro" id="IPR018062">
    <property type="entry name" value="HTH_AraC-typ_CS"/>
</dbReference>
<dbReference type="SUPFAM" id="SSF51215">
    <property type="entry name" value="Regulatory protein AraC"/>
    <property type="match status" value="1"/>
</dbReference>
<keyword evidence="3" id="KW-0010">Activator</keyword>
<gene>
    <name evidence="6" type="ORF">DES53_101649</name>
</gene>
<dbReference type="SMART" id="SM00342">
    <property type="entry name" value="HTH_ARAC"/>
    <property type="match status" value="1"/>
</dbReference>
<feature type="domain" description="HTH araC/xylS-type" evidence="5">
    <location>
        <begin position="180"/>
        <end position="278"/>
    </location>
</feature>
<dbReference type="Gene3D" id="2.60.120.10">
    <property type="entry name" value="Jelly Rolls"/>
    <property type="match status" value="1"/>
</dbReference>
<keyword evidence="4" id="KW-0804">Transcription</keyword>
<dbReference type="PROSITE" id="PS00041">
    <property type="entry name" value="HTH_ARAC_FAMILY_1"/>
    <property type="match status" value="1"/>
</dbReference>
<dbReference type="InterPro" id="IPR009057">
    <property type="entry name" value="Homeodomain-like_sf"/>
</dbReference>
<sequence>MTRFLRSYFHTERDALRGALYHTVRAGHLVADKAHHVDRETLAGHELVYCLRGGGSVRVGGRTHRVKSRGLYWISCWHPHSYRSDAADPWELYWVRIDGPGLDALAKILRITDLPVFPTLDDASVKSCFNEIFDIFDAPSPASPARMHASLARLLAMLYESRFRDVADMDTLTSVPSALERPLVRMRQHYADPLRLADLSALAGMSVSHFIRTFKRSMGTSPIDWLRRERISQAKRRLIDTDEPVKEIARQCGYRDPYFFSKDFKKLTGLPPSSYRERERGARPI</sequence>
<evidence type="ECO:0000256" key="3">
    <source>
        <dbReference type="ARBA" id="ARBA00023159"/>
    </source>
</evidence>